<dbReference type="RefSeq" id="WP_131763016.1">
    <property type="nucleotide sequence ID" value="NZ_CAACUY010000283.1"/>
</dbReference>
<dbReference type="NCBIfam" id="NF038083">
    <property type="entry name" value="CU044_5270_fam"/>
    <property type="match status" value="1"/>
</dbReference>
<proteinExistence type="predicted"/>
<evidence type="ECO:0000313" key="2">
    <source>
        <dbReference type="EMBL" id="MFD0689453.1"/>
    </source>
</evidence>
<feature type="region of interest" description="Disordered" evidence="1">
    <location>
        <begin position="174"/>
        <end position="194"/>
    </location>
</feature>
<evidence type="ECO:0000256" key="1">
    <source>
        <dbReference type="SAM" id="MobiDB-lite"/>
    </source>
</evidence>
<keyword evidence="3" id="KW-1185">Reference proteome</keyword>
<dbReference type="Proteomes" id="UP001597063">
    <property type="component" value="Unassembled WGS sequence"/>
</dbReference>
<reference evidence="3" key="1">
    <citation type="journal article" date="2019" name="Int. J. Syst. Evol. Microbiol.">
        <title>The Global Catalogue of Microorganisms (GCM) 10K type strain sequencing project: providing services to taxonomists for standard genome sequencing and annotation.</title>
        <authorList>
            <consortium name="The Broad Institute Genomics Platform"/>
            <consortium name="The Broad Institute Genome Sequencing Center for Infectious Disease"/>
            <person name="Wu L."/>
            <person name="Ma J."/>
        </authorList>
    </citation>
    <scope>NUCLEOTIDE SEQUENCE [LARGE SCALE GENOMIC DNA]</scope>
    <source>
        <strain evidence="3">JCM 9371</strain>
    </source>
</reference>
<evidence type="ECO:0000313" key="3">
    <source>
        <dbReference type="Proteomes" id="UP001597063"/>
    </source>
</evidence>
<gene>
    <name evidence="2" type="ORF">ACFQZM_33550</name>
</gene>
<name>A0ABW2XVB4_9ACTN</name>
<comment type="caution">
    <text evidence="2">The sequence shown here is derived from an EMBL/GenBank/DDBJ whole genome shotgun (WGS) entry which is preliminary data.</text>
</comment>
<organism evidence="2 3">
    <name type="scientific">Actinomadura fibrosa</name>
    <dbReference type="NCBI Taxonomy" id="111802"/>
    <lineage>
        <taxon>Bacteria</taxon>
        <taxon>Bacillati</taxon>
        <taxon>Actinomycetota</taxon>
        <taxon>Actinomycetes</taxon>
        <taxon>Streptosporangiales</taxon>
        <taxon>Thermomonosporaceae</taxon>
        <taxon>Actinomadura</taxon>
    </lineage>
</organism>
<dbReference type="EMBL" id="JBHTGP010000017">
    <property type="protein sequence ID" value="MFD0689453.1"/>
    <property type="molecule type" value="Genomic_DNA"/>
</dbReference>
<feature type="compositionally biased region" description="Low complexity" evidence="1">
    <location>
        <begin position="176"/>
        <end position="189"/>
    </location>
</feature>
<protein>
    <submittedName>
        <fullName evidence="2">CU044_5270 family protein</fullName>
    </submittedName>
</protein>
<dbReference type="InterPro" id="IPR047789">
    <property type="entry name" value="CU044_5270-like"/>
</dbReference>
<sequence>MDELTEMRRLRAEVPADLDLAAAETRFLAELKTEGHAPRRRLFGGWRPLGGSRLLRPVPLVTVAAVAAAGAVVASHLGSDHGGGPDTVQVASVSALMDRAAAAALKDPLPAPRPDQYLYQEAQETRPADASGGESWLDRQYVWTWQSINGTRPDLIRHRTLAPLPIPGRPLPPAATGPAPAAAETLTEPCGTRPPIDRPYLDAVPADPDALLRLLDDGGDGDRGDRLWERASDVLVSSAAPPQVRAALYRAIARIPGVRLVADSVDAAGRHGVAVARVQDGVRIELIFDRAGYRFLGERGIVVDGGADGPAGTLVSSSAVLRVSVVDAPPKAGPKAEHADC</sequence>
<accession>A0ABW2XVB4</accession>